<dbReference type="InterPro" id="IPR011990">
    <property type="entry name" value="TPR-like_helical_dom_sf"/>
</dbReference>
<gene>
    <name evidence="1" type="ORF">IC229_18645</name>
</gene>
<sequence>MKKRLILLLTFFAFGLGSCKEYLDINADPSFPQVSDGNALLPPIIANMVRGEAWDTRYVGKYDQYFASSTSQDSWDRQGYIFGSGDLGGEKWSTHYWRIGKNIDLMIEDGNKTQRYDLVGIAKAIRAWSWQSSTDLYGEMILKQAWDSDRYQFDFDPQPDIYAEVIRLNQEALTDLARTDGKEPTAATRPGDIVYKGDKAKWVKFIYATLARNMLHISNKATFSADKVIEYCDKSLASNADNFNVTHRASSSNDANFFGPRRGNVNTFRVTDFMISLLDGRVLGGVVDPRLPLMFSPAPDGVYRGVVPISGDPNNVTGNVRRLPFLFGYSPAITPTPGTGKFLFKDDADHPIITYSEVQFMKAEAAFRKGDKTLALDAYRKGVQANVEWVSTVDRTATPIPTAEVTKYMASKAVAQTADALTMKDIMLQKYISLFMHGSLETWVDLRRFQYDTNIYTGFLIPTGTSLFPDNLGKTVQRMRPRYNSEFIWNRGSLANIGATLPEYHTKELWFSTK</sequence>
<keyword evidence="1" id="KW-0449">Lipoprotein</keyword>
<dbReference type="InterPro" id="IPR041662">
    <property type="entry name" value="SusD-like_2"/>
</dbReference>
<keyword evidence="2" id="KW-1185">Reference proteome</keyword>
<evidence type="ECO:0000313" key="2">
    <source>
        <dbReference type="Proteomes" id="UP000598820"/>
    </source>
</evidence>
<dbReference type="Pfam" id="PF12771">
    <property type="entry name" value="SusD-like_2"/>
    <property type="match status" value="1"/>
</dbReference>
<dbReference type="SUPFAM" id="SSF48452">
    <property type="entry name" value="TPR-like"/>
    <property type="match status" value="1"/>
</dbReference>
<comment type="caution">
    <text evidence="1">The sequence shown here is derived from an EMBL/GenBank/DDBJ whole genome shotgun (WGS) entry which is preliminary data.</text>
</comment>
<proteinExistence type="predicted"/>
<dbReference type="PROSITE" id="PS51257">
    <property type="entry name" value="PROKAR_LIPOPROTEIN"/>
    <property type="match status" value="1"/>
</dbReference>
<dbReference type="EMBL" id="JACWZY010000016">
    <property type="protein sequence ID" value="MBD2702672.1"/>
    <property type="molecule type" value="Genomic_DNA"/>
</dbReference>
<dbReference type="Proteomes" id="UP000598820">
    <property type="component" value="Unassembled WGS sequence"/>
</dbReference>
<dbReference type="AlphaFoldDB" id="A0A927AU64"/>
<accession>A0A927AU64</accession>
<dbReference type="Gene3D" id="1.25.40.390">
    <property type="match status" value="1"/>
</dbReference>
<reference evidence="1" key="1">
    <citation type="submission" date="2020-09" db="EMBL/GenBank/DDBJ databases">
        <authorList>
            <person name="Kim M.K."/>
        </authorList>
    </citation>
    <scope>NUCLEOTIDE SEQUENCE</scope>
    <source>
        <strain evidence="1">BT702</strain>
    </source>
</reference>
<organism evidence="1 2">
    <name type="scientific">Spirosoma profusum</name>
    <dbReference type="NCBI Taxonomy" id="2771354"/>
    <lineage>
        <taxon>Bacteria</taxon>
        <taxon>Pseudomonadati</taxon>
        <taxon>Bacteroidota</taxon>
        <taxon>Cytophagia</taxon>
        <taxon>Cytophagales</taxon>
        <taxon>Cytophagaceae</taxon>
        <taxon>Spirosoma</taxon>
    </lineage>
</organism>
<protein>
    <submittedName>
        <fullName evidence="1">SusD/RagB family nutrient-binding outer membrane lipoprotein</fullName>
    </submittedName>
</protein>
<dbReference type="RefSeq" id="WP_190888523.1">
    <property type="nucleotide sequence ID" value="NZ_JACWZY010000016.1"/>
</dbReference>
<evidence type="ECO:0000313" key="1">
    <source>
        <dbReference type="EMBL" id="MBD2702672.1"/>
    </source>
</evidence>
<name>A0A927AU64_9BACT</name>